<dbReference type="InterPro" id="IPR036047">
    <property type="entry name" value="F-box-like_dom_sf"/>
</dbReference>
<dbReference type="RefSeq" id="XP_007325956.1">
    <property type="nucleotide sequence ID" value="XM_007325894.1"/>
</dbReference>
<feature type="region of interest" description="Disordered" evidence="1">
    <location>
        <begin position="561"/>
        <end position="604"/>
    </location>
</feature>
<dbReference type="Pfam" id="PF12937">
    <property type="entry name" value="F-box-like"/>
    <property type="match status" value="1"/>
</dbReference>
<gene>
    <name evidence="3" type="ORF">AGABI1DRAFT_104255</name>
</gene>
<dbReference type="SUPFAM" id="SSF81383">
    <property type="entry name" value="F-box domain"/>
    <property type="match status" value="1"/>
</dbReference>
<evidence type="ECO:0000256" key="1">
    <source>
        <dbReference type="SAM" id="MobiDB-lite"/>
    </source>
</evidence>
<dbReference type="HOGENOM" id="CLU_011151_0_0_1"/>
<reference evidence="4" key="1">
    <citation type="journal article" date="2012" name="Proc. Natl. Acad. Sci. U.S.A.">
        <title>Genome sequence of the button mushroom Agaricus bisporus reveals mechanisms governing adaptation to a humic-rich ecological niche.</title>
        <authorList>
            <person name="Morin E."/>
            <person name="Kohler A."/>
            <person name="Baker A.R."/>
            <person name="Foulongne-Oriol M."/>
            <person name="Lombard V."/>
            <person name="Nagy L.G."/>
            <person name="Ohm R.A."/>
            <person name="Patyshakuliyeva A."/>
            <person name="Brun A."/>
            <person name="Aerts A.L."/>
            <person name="Bailey A.M."/>
            <person name="Billette C."/>
            <person name="Coutinho P.M."/>
            <person name="Deakin G."/>
            <person name="Doddapaneni H."/>
            <person name="Floudas D."/>
            <person name="Grimwood J."/>
            <person name="Hilden K."/>
            <person name="Kuees U."/>
            <person name="LaButti K.M."/>
            <person name="Lapidus A."/>
            <person name="Lindquist E.A."/>
            <person name="Lucas S.M."/>
            <person name="Murat C."/>
            <person name="Riley R.W."/>
            <person name="Salamov A.A."/>
            <person name="Schmutz J."/>
            <person name="Subramanian V."/>
            <person name="Woesten H.A.B."/>
            <person name="Xu J."/>
            <person name="Eastwood D.C."/>
            <person name="Foster G.D."/>
            <person name="Sonnenberg A.S."/>
            <person name="Cullen D."/>
            <person name="de Vries R.P."/>
            <person name="Lundell T."/>
            <person name="Hibbett D.S."/>
            <person name="Henrissat B."/>
            <person name="Burton K.S."/>
            <person name="Kerrigan R.W."/>
            <person name="Challen M.P."/>
            <person name="Grigoriev I.V."/>
            <person name="Martin F."/>
        </authorList>
    </citation>
    <scope>NUCLEOTIDE SEQUENCE [LARGE SCALE GENOMIC DNA]</scope>
    <source>
        <strain evidence="4">JB137-S8 / ATCC MYA-4627 / FGSC 10392</strain>
    </source>
</reference>
<dbReference type="AlphaFoldDB" id="K5XLP9"/>
<evidence type="ECO:0000259" key="2">
    <source>
        <dbReference type="Pfam" id="PF12937"/>
    </source>
</evidence>
<evidence type="ECO:0000313" key="4">
    <source>
        <dbReference type="Proteomes" id="UP000008493"/>
    </source>
</evidence>
<dbReference type="Proteomes" id="UP000008493">
    <property type="component" value="Unassembled WGS sequence"/>
</dbReference>
<protein>
    <recommendedName>
        <fullName evidence="2">F-box domain-containing protein</fullName>
    </recommendedName>
</protein>
<dbReference type="CDD" id="cd09917">
    <property type="entry name" value="F-box_SF"/>
    <property type="match status" value="1"/>
</dbReference>
<dbReference type="OMA" id="TWESAFV"/>
<dbReference type="KEGG" id="abp:AGABI1DRAFT104255"/>
<feature type="domain" description="F-box" evidence="2">
    <location>
        <begin position="10"/>
        <end position="58"/>
    </location>
</feature>
<accession>K5XLP9</accession>
<dbReference type="GeneID" id="18821972"/>
<keyword evidence="4" id="KW-1185">Reference proteome</keyword>
<dbReference type="InterPro" id="IPR001810">
    <property type="entry name" value="F-box_dom"/>
</dbReference>
<dbReference type="OrthoDB" id="5595695at2759"/>
<dbReference type="eggNOG" id="ENOG502QT17">
    <property type="taxonomic scope" value="Eukaryota"/>
</dbReference>
<proteinExistence type="predicted"/>
<organism evidence="3 4">
    <name type="scientific">Agaricus bisporus var. burnettii (strain JB137-S8 / ATCC MYA-4627 / FGSC 10392)</name>
    <name type="common">White button mushroom</name>
    <dbReference type="NCBI Taxonomy" id="597362"/>
    <lineage>
        <taxon>Eukaryota</taxon>
        <taxon>Fungi</taxon>
        <taxon>Dikarya</taxon>
        <taxon>Basidiomycota</taxon>
        <taxon>Agaricomycotina</taxon>
        <taxon>Agaricomycetes</taxon>
        <taxon>Agaricomycetidae</taxon>
        <taxon>Agaricales</taxon>
        <taxon>Agaricineae</taxon>
        <taxon>Agaricaceae</taxon>
        <taxon>Agaricus</taxon>
    </lineage>
</organism>
<sequence length="750" mass="86523">MPSRSPLHAVPPEILATIAHSLATDHPFLPPRDLCALRATCRHLRDALNAHYNPALWATAFAFRFDAGPVNRRNFRPNGRDYFDQLRQYTDTLDAIRSGNISHPDIGDVFRIVYVMLLDNDGKNRTQLEAAGVDNFIDTYIRTRLWSEAHLRDGWPDDASTHSFAVWIKWMLTTPEQLQNESTSAREEMVALVLPYVLNPYRYAQAEAPPYHFHFPLPLHKSTNLIPHSFPSAHGPYPVYTPNAEVSYPYFGSLPYFSPPPIAIAAKLLYFARREILPFNIPHHIPATRAQALPSSEPSPTQEDFIEFNAHRGAKPPDRVTWDWYSGTRLVNGGFDPATVANPASEVWDVDYWRRRLCGNAWKRQPKWRPAKVYVPGSMDGLWQGRLVFPMQDALHQLIQQAVYPQHNFNELSLRVIHQPLFMRLVEHHSVDPDIPIPFPEQNSNDEDEEDEDLSMKNAWFPGLPGHLDFSSYGNEKKTFVSINGQDNPTWIYTNFTRDHHHNHHEEEEEEHEGHEKCEMCKERRELYRKAMELDKEDLDGLNGVYESRWEEIEGRMFGSVGLSRDESAPMDEDDDHDDEEDDGDGDVEIEDADAEDENDVDVEIEDVDIEDETETENEEEIEFIEDPNADIQNQKPSTSSFISPVRRGTDRTKIEKCNGIKDIIFSGSTDKKHAQAWNQFTFYGRLRPWDGLIGILRRAYWPTQSLLFFYGYLVGGERFVGNWRFAAVDPRSPTWESAFVMSRREEGRE</sequence>
<dbReference type="EMBL" id="JH971385">
    <property type="protein sequence ID" value="EKM84352.1"/>
    <property type="molecule type" value="Genomic_DNA"/>
</dbReference>
<evidence type="ECO:0000313" key="3">
    <source>
        <dbReference type="EMBL" id="EKM84352.1"/>
    </source>
</evidence>
<dbReference type="InParanoid" id="K5XLP9"/>
<feature type="compositionally biased region" description="Acidic residues" evidence="1">
    <location>
        <begin position="569"/>
        <end position="604"/>
    </location>
</feature>
<name>K5XLP9_AGABU</name>